<proteinExistence type="predicted"/>
<keyword evidence="4 9" id="KW-1133">Transmembrane helix</keyword>
<dbReference type="EMBL" id="JBHFQA010000010">
    <property type="protein sequence ID" value="KAL2092612.1"/>
    <property type="molecule type" value="Genomic_DNA"/>
</dbReference>
<evidence type="ECO:0000256" key="10">
    <source>
        <dbReference type="SAM" id="SignalP"/>
    </source>
</evidence>
<comment type="caution">
    <text evidence="11">The sequence shown here is derived from an EMBL/GenBank/DDBJ whole genome shotgun (WGS) entry which is preliminary data.</text>
</comment>
<dbReference type="Proteomes" id="UP001591681">
    <property type="component" value="Unassembled WGS sequence"/>
</dbReference>
<evidence type="ECO:0000313" key="12">
    <source>
        <dbReference type="Proteomes" id="UP001591681"/>
    </source>
</evidence>
<evidence type="ECO:0000256" key="7">
    <source>
        <dbReference type="ARBA" id="ARBA00023157"/>
    </source>
</evidence>
<keyword evidence="7" id="KW-1015">Disulfide bond</keyword>
<sequence>MALSTFHLFLQNLLVIAAMALLMTLCGECAEVPQGMSSSAYNHSALLANSSQEGLEAPRIQRLQKPCKPEHKDFCIHGECIYTTDEDKPTCECSSASGPRCEHFLLESDSIGRVSLEEIIGICLGVALLLVCLAGAIYCCMRKRCQKESLPYQTYDSKEAV</sequence>
<feature type="chain" id="PRO_5044877569" description="EGF-like domain-containing protein" evidence="10">
    <location>
        <begin position="30"/>
        <end position="161"/>
    </location>
</feature>
<evidence type="ECO:0000256" key="5">
    <source>
        <dbReference type="ARBA" id="ARBA00023030"/>
    </source>
</evidence>
<evidence type="ECO:0000256" key="2">
    <source>
        <dbReference type="ARBA" id="ARBA00022536"/>
    </source>
</evidence>
<evidence type="ECO:0000256" key="3">
    <source>
        <dbReference type="ARBA" id="ARBA00022692"/>
    </source>
</evidence>
<comment type="subcellular location">
    <subcellularLocation>
        <location evidence="1">Membrane</location>
        <topology evidence="1">Single-pass type I membrane protein</topology>
    </subcellularLocation>
</comment>
<evidence type="ECO:0000256" key="6">
    <source>
        <dbReference type="ARBA" id="ARBA00023136"/>
    </source>
</evidence>
<evidence type="ECO:0000256" key="8">
    <source>
        <dbReference type="ARBA" id="ARBA00023180"/>
    </source>
</evidence>
<feature type="signal peptide" evidence="10">
    <location>
        <begin position="1"/>
        <end position="29"/>
    </location>
</feature>
<name>A0ABD1K0F2_9TELE</name>
<evidence type="ECO:0000256" key="9">
    <source>
        <dbReference type="SAM" id="Phobius"/>
    </source>
</evidence>
<keyword evidence="3 9" id="KW-0812">Transmembrane</keyword>
<dbReference type="AlphaFoldDB" id="A0ABD1K0F2"/>
<dbReference type="PANTHER" id="PTHR10740:SF10">
    <property type="entry name" value="EPIGEN"/>
    <property type="match status" value="1"/>
</dbReference>
<keyword evidence="8" id="KW-0325">Glycoprotein</keyword>
<protein>
    <recommendedName>
        <fullName evidence="13">EGF-like domain-containing protein</fullName>
    </recommendedName>
</protein>
<feature type="transmembrane region" description="Helical" evidence="9">
    <location>
        <begin position="119"/>
        <end position="141"/>
    </location>
</feature>
<evidence type="ECO:0000313" key="11">
    <source>
        <dbReference type="EMBL" id="KAL2092612.1"/>
    </source>
</evidence>
<keyword evidence="2" id="KW-0245">EGF-like domain</keyword>
<accession>A0ABD1K0F2</accession>
<keyword evidence="6 9" id="KW-0472">Membrane</keyword>
<keyword evidence="12" id="KW-1185">Reference proteome</keyword>
<organism evidence="11 12">
    <name type="scientific">Coilia grayii</name>
    <name type="common">Gray's grenadier anchovy</name>
    <dbReference type="NCBI Taxonomy" id="363190"/>
    <lineage>
        <taxon>Eukaryota</taxon>
        <taxon>Metazoa</taxon>
        <taxon>Chordata</taxon>
        <taxon>Craniata</taxon>
        <taxon>Vertebrata</taxon>
        <taxon>Euteleostomi</taxon>
        <taxon>Actinopterygii</taxon>
        <taxon>Neopterygii</taxon>
        <taxon>Teleostei</taxon>
        <taxon>Clupei</taxon>
        <taxon>Clupeiformes</taxon>
        <taxon>Clupeoidei</taxon>
        <taxon>Engraulidae</taxon>
        <taxon>Coilinae</taxon>
        <taxon>Coilia</taxon>
    </lineage>
</organism>
<dbReference type="GO" id="GO:0016020">
    <property type="term" value="C:membrane"/>
    <property type="evidence" value="ECO:0007669"/>
    <property type="project" value="UniProtKB-SubCell"/>
</dbReference>
<keyword evidence="5" id="KW-0339">Growth factor</keyword>
<dbReference type="GO" id="GO:0008083">
    <property type="term" value="F:growth factor activity"/>
    <property type="evidence" value="ECO:0007669"/>
    <property type="project" value="UniProtKB-KW"/>
</dbReference>
<gene>
    <name evidence="11" type="ORF">ACEWY4_012410</name>
</gene>
<reference evidence="11 12" key="1">
    <citation type="submission" date="2024-09" db="EMBL/GenBank/DDBJ databases">
        <title>A chromosome-level genome assembly of Gray's grenadier anchovy, Coilia grayii.</title>
        <authorList>
            <person name="Fu Z."/>
        </authorList>
    </citation>
    <scope>NUCLEOTIDE SEQUENCE [LARGE SCALE GENOMIC DNA]</scope>
    <source>
        <strain evidence="11">G4</strain>
        <tissue evidence="11">Muscle</tissue>
    </source>
</reference>
<dbReference type="Gene3D" id="2.10.25.10">
    <property type="entry name" value="Laminin"/>
    <property type="match status" value="1"/>
</dbReference>
<keyword evidence="10" id="KW-0732">Signal</keyword>
<evidence type="ECO:0000256" key="1">
    <source>
        <dbReference type="ARBA" id="ARBA00004479"/>
    </source>
</evidence>
<dbReference type="SUPFAM" id="SSF57196">
    <property type="entry name" value="EGF/Laminin"/>
    <property type="match status" value="1"/>
</dbReference>
<dbReference type="PANTHER" id="PTHR10740">
    <property type="entry name" value="TRANSFORMING GROWTH FACTOR ALPHA"/>
    <property type="match status" value="1"/>
</dbReference>
<evidence type="ECO:0008006" key="13">
    <source>
        <dbReference type="Google" id="ProtNLM"/>
    </source>
</evidence>
<evidence type="ECO:0000256" key="4">
    <source>
        <dbReference type="ARBA" id="ARBA00022989"/>
    </source>
</evidence>